<accession>A0AAJ2NT76</accession>
<feature type="non-terminal residue" evidence="1">
    <location>
        <position position="1"/>
    </location>
</feature>
<dbReference type="GO" id="GO:0005524">
    <property type="term" value="F:ATP binding"/>
    <property type="evidence" value="ECO:0007669"/>
    <property type="project" value="UniProtKB-KW"/>
</dbReference>
<dbReference type="Proteomes" id="UP001285636">
    <property type="component" value="Unassembled WGS sequence"/>
</dbReference>
<keyword evidence="1" id="KW-0067">ATP-binding</keyword>
<protein>
    <submittedName>
        <fullName evidence="1">ATP-binding protein</fullName>
    </submittedName>
</protein>
<reference evidence="1" key="1">
    <citation type="submission" date="2023-10" db="EMBL/GenBank/DDBJ databases">
        <title>Screening of Alkalihalophilus pseudofirmusBZ-TG-HK211 and Its Alleviation of Salt Stress on Rapeseed Growth.</title>
        <authorList>
            <person name="Zhao B."/>
            <person name="Guo T."/>
        </authorList>
    </citation>
    <scope>NUCLEOTIDE SEQUENCE</scope>
    <source>
        <strain evidence="1">BZ-TG-HK211</strain>
    </source>
</reference>
<dbReference type="EMBL" id="JAWJAY010001077">
    <property type="protein sequence ID" value="MDV2888200.1"/>
    <property type="molecule type" value="Genomic_DNA"/>
</dbReference>
<proteinExistence type="predicted"/>
<sequence>VTITALCAYLYYHYQYDRIRQIIHRQKLAKMLLENGWYETKQVQSSSFFEDIPSGKTKDKISYFPKMYYRLEKGLLHIQVEIT</sequence>
<gene>
    <name evidence="1" type="ORF">RYX45_23850</name>
</gene>
<dbReference type="AlphaFoldDB" id="A0AAJ2NT76"/>
<keyword evidence="1" id="KW-0547">Nucleotide-binding</keyword>
<feature type="non-terminal residue" evidence="1">
    <location>
        <position position="83"/>
    </location>
</feature>
<name>A0AAJ2NT76_ALKPS</name>
<comment type="caution">
    <text evidence="1">The sequence shown here is derived from an EMBL/GenBank/DDBJ whole genome shotgun (WGS) entry which is preliminary data.</text>
</comment>
<evidence type="ECO:0000313" key="2">
    <source>
        <dbReference type="Proteomes" id="UP001285636"/>
    </source>
</evidence>
<evidence type="ECO:0000313" key="1">
    <source>
        <dbReference type="EMBL" id="MDV2888200.1"/>
    </source>
</evidence>
<organism evidence="1 2">
    <name type="scientific">Alkalihalophilus pseudofirmus</name>
    <name type="common">Bacillus pseudofirmus</name>
    <dbReference type="NCBI Taxonomy" id="79885"/>
    <lineage>
        <taxon>Bacteria</taxon>
        <taxon>Bacillati</taxon>
        <taxon>Bacillota</taxon>
        <taxon>Bacilli</taxon>
        <taxon>Bacillales</taxon>
        <taxon>Bacillaceae</taxon>
        <taxon>Alkalihalophilus</taxon>
    </lineage>
</organism>